<sequence>MIKNIKSLILSIIVVPIIGLSISNYQVSAAEQFYTKGWNNNSVIKDGTTGVQNNTGRDVVDITVAAWYGTGYGHTWVRGFSHNQNVIDFYRENFHDKNAQIWAGVRKVSIETKGNTTNTPPPSFLMGTTDPQKSTTDGSNIIWAANLAYDVLGLINVPTNTIAALVNQLNSYAGSGGVTVKGGSYATTVTQTAPISWNDSTFDWSKTELGIDNPWNNPDGLITGERKGMSTSFWYNLGAENTSFPMKSSVQIQYHVRAVSSNGVGYDWYPLAYTEKSYVVNAK</sequence>
<accession>A0A072NHH8</accession>
<organism evidence="1 2">
    <name type="scientific">Schinkia azotoformans MEV2011</name>
    <dbReference type="NCBI Taxonomy" id="1348973"/>
    <lineage>
        <taxon>Bacteria</taxon>
        <taxon>Bacillati</taxon>
        <taxon>Bacillota</taxon>
        <taxon>Bacilli</taxon>
        <taxon>Bacillales</taxon>
        <taxon>Bacillaceae</taxon>
        <taxon>Calidifontibacillus/Schinkia group</taxon>
        <taxon>Schinkia</taxon>
    </lineage>
</organism>
<proteinExistence type="predicted"/>
<gene>
    <name evidence="1" type="ORF">M670_04114</name>
</gene>
<evidence type="ECO:0000313" key="2">
    <source>
        <dbReference type="Proteomes" id="UP000027936"/>
    </source>
</evidence>
<reference evidence="1 2" key="1">
    <citation type="submission" date="2014-04" db="EMBL/GenBank/DDBJ databases">
        <title>Draft genome sequence of Bacillus azotoformans MEV2011, a (co-) denitrifying strain unable to grow in the presence of oxygen.</title>
        <authorList>
            <person name="Nielsen M."/>
            <person name="Schreiber L."/>
            <person name="Finster K."/>
            <person name="Schramm A."/>
        </authorList>
    </citation>
    <scope>NUCLEOTIDE SEQUENCE [LARGE SCALE GENOMIC DNA]</scope>
    <source>
        <strain evidence="1 2">MEV2011</strain>
    </source>
</reference>
<evidence type="ECO:0000313" key="1">
    <source>
        <dbReference type="EMBL" id="KEF36697.1"/>
    </source>
</evidence>
<dbReference type="EMBL" id="JJRY01000023">
    <property type="protein sequence ID" value="KEF36697.1"/>
    <property type="molecule type" value="Genomic_DNA"/>
</dbReference>
<dbReference type="Proteomes" id="UP000027936">
    <property type="component" value="Unassembled WGS sequence"/>
</dbReference>
<name>A0A072NHH8_SCHAZ</name>
<dbReference type="RefSeq" id="WP_035197842.1">
    <property type="nucleotide sequence ID" value="NZ_JJRY01000023.1"/>
</dbReference>
<dbReference type="AlphaFoldDB" id="A0A072NHH8"/>
<dbReference type="PATRIC" id="fig|1348973.3.peg.3999"/>
<comment type="caution">
    <text evidence="1">The sequence shown here is derived from an EMBL/GenBank/DDBJ whole genome shotgun (WGS) entry which is preliminary data.</text>
</comment>
<protein>
    <submittedName>
        <fullName evidence="1">Uncharacterized protein</fullName>
    </submittedName>
</protein>